<gene>
    <name evidence="1" type="ORF">OKA104_LOCUS53180</name>
</gene>
<protein>
    <submittedName>
        <fullName evidence="1">Uncharacterized protein</fullName>
    </submittedName>
</protein>
<dbReference type="EMBL" id="CAJOAY010032535">
    <property type="protein sequence ID" value="CAF4432891.1"/>
    <property type="molecule type" value="Genomic_DNA"/>
</dbReference>
<feature type="non-terminal residue" evidence="1">
    <location>
        <position position="1"/>
    </location>
</feature>
<organism evidence="1 2">
    <name type="scientific">Adineta steineri</name>
    <dbReference type="NCBI Taxonomy" id="433720"/>
    <lineage>
        <taxon>Eukaryota</taxon>
        <taxon>Metazoa</taxon>
        <taxon>Spiralia</taxon>
        <taxon>Gnathifera</taxon>
        <taxon>Rotifera</taxon>
        <taxon>Eurotatoria</taxon>
        <taxon>Bdelloidea</taxon>
        <taxon>Adinetida</taxon>
        <taxon>Adinetidae</taxon>
        <taxon>Adineta</taxon>
    </lineage>
</organism>
<evidence type="ECO:0000313" key="1">
    <source>
        <dbReference type="EMBL" id="CAF4432891.1"/>
    </source>
</evidence>
<sequence length="101" mass="11756">MKLPDTQIEKIEWMTTTCNHALYAIVDVFTQFYDEISEPLVNDLYLQLKWCVNQDNEILAKSGTNCLENFVISCGQRFTPLIWERTCACILEIFRSTLPES</sequence>
<dbReference type="AlphaFoldDB" id="A0A820R4H1"/>
<reference evidence="1" key="1">
    <citation type="submission" date="2021-02" db="EMBL/GenBank/DDBJ databases">
        <authorList>
            <person name="Nowell W R."/>
        </authorList>
    </citation>
    <scope>NUCLEOTIDE SEQUENCE</scope>
</reference>
<dbReference type="Proteomes" id="UP000663881">
    <property type="component" value="Unassembled WGS sequence"/>
</dbReference>
<name>A0A820R4H1_9BILA</name>
<evidence type="ECO:0000313" key="2">
    <source>
        <dbReference type="Proteomes" id="UP000663881"/>
    </source>
</evidence>
<comment type="caution">
    <text evidence="1">The sequence shown here is derived from an EMBL/GenBank/DDBJ whole genome shotgun (WGS) entry which is preliminary data.</text>
</comment>
<proteinExistence type="predicted"/>
<accession>A0A820R4H1</accession>